<dbReference type="AlphaFoldDB" id="A0A2T4IP52"/>
<sequence>MIRPGPLQRIQRIRARLTAGSPLAPEDAAILVKAIDAAIATGATIEMGLGLAPGWGSVLRRRARLSALQALSAIDEPDAGTRAFARQISRELALYAARQFRADQRSAQPPSGRSGMFFQLLVSNGGRVPSAESIRKILDLAG</sequence>
<accession>A0A2T4IP52</accession>
<name>A0A2T4IP52_9HYPH</name>
<dbReference type="Proteomes" id="UP000240259">
    <property type="component" value="Unassembled WGS sequence"/>
</dbReference>
<organism evidence="1 2">
    <name type="scientific">Mesorhizobium helmanticense</name>
    <dbReference type="NCBI Taxonomy" id="1776423"/>
    <lineage>
        <taxon>Bacteria</taxon>
        <taxon>Pseudomonadati</taxon>
        <taxon>Pseudomonadota</taxon>
        <taxon>Alphaproteobacteria</taxon>
        <taxon>Hyphomicrobiales</taxon>
        <taxon>Phyllobacteriaceae</taxon>
        <taxon>Mesorhizobium</taxon>
    </lineage>
</organism>
<protein>
    <submittedName>
        <fullName evidence="1">Uncharacterized protein</fullName>
    </submittedName>
</protein>
<dbReference type="EMBL" id="PZJX01000050">
    <property type="protein sequence ID" value="PTE07399.1"/>
    <property type="molecule type" value="Genomic_DNA"/>
</dbReference>
<evidence type="ECO:0000313" key="1">
    <source>
        <dbReference type="EMBL" id="PTE07399.1"/>
    </source>
</evidence>
<comment type="caution">
    <text evidence="1">The sequence shown here is derived from an EMBL/GenBank/DDBJ whole genome shotgun (WGS) entry which is preliminary data.</text>
</comment>
<evidence type="ECO:0000313" key="2">
    <source>
        <dbReference type="Proteomes" id="UP000240259"/>
    </source>
</evidence>
<keyword evidence="2" id="KW-1185">Reference proteome</keyword>
<reference evidence="1 2" key="1">
    <citation type="submission" date="2018-03" db="EMBL/GenBank/DDBJ databases">
        <title>Genome sequence of the symbiotic type strain Mesorhizobium helmanticense CSLC115NT isolated from Lotus corniculatus nodules.</title>
        <authorList>
            <person name="Sannazzaro A.I."/>
            <person name="Torres Tejerizo G.A."/>
            <person name="Dip D."/>
            <person name="Caballero M."/>
            <person name="Pistorio M."/>
            <person name="Estrella M.J."/>
        </authorList>
    </citation>
    <scope>NUCLEOTIDE SEQUENCE [LARGE SCALE GENOMIC DNA]</scope>
    <source>
        <strain evidence="1 2">CSLC115N</strain>
    </source>
</reference>
<dbReference type="RefSeq" id="WP_107652141.1">
    <property type="nucleotide sequence ID" value="NZ_PZJX01000050.1"/>
</dbReference>
<gene>
    <name evidence="1" type="ORF">C9427_27250</name>
</gene>
<proteinExistence type="predicted"/>